<dbReference type="NCBIfam" id="TIGR00525">
    <property type="entry name" value="folB"/>
    <property type="match status" value="1"/>
</dbReference>
<sequence length="122" mass="14016">MPDQILISDLLLRTIIGINEEEREKKQDVLINISMQVDLKAAGHSDQIKDAVNYRTITKEIIDLVEHSRFQLVETMAHEVARICLSDERVECAEVRIEKPGALRFARSVGVSVARRREDYQQ</sequence>
<keyword evidence="2 6" id="KW-0413">Isomerase</keyword>
<proteinExistence type="inferred from homology"/>
<dbReference type="NCBIfam" id="TIGR00526">
    <property type="entry name" value="folB_dom"/>
    <property type="match status" value="1"/>
</dbReference>
<dbReference type="PANTHER" id="PTHR42844:SF10">
    <property type="entry name" value="DIHYDRONEOPTERIN TRIPHOSPHATE 2'-EPIMERASE"/>
    <property type="match status" value="1"/>
</dbReference>
<dbReference type="Pfam" id="PF02152">
    <property type="entry name" value="FolB"/>
    <property type="match status" value="1"/>
</dbReference>
<keyword evidence="4" id="KW-0289">Folate biosynthesis</keyword>
<dbReference type="GO" id="GO:0005829">
    <property type="term" value="C:cytosol"/>
    <property type="evidence" value="ECO:0007669"/>
    <property type="project" value="TreeGrafter"/>
</dbReference>
<dbReference type="SUPFAM" id="SSF55620">
    <property type="entry name" value="Tetrahydrobiopterin biosynthesis enzymes-like"/>
    <property type="match status" value="1"/>
</dbReference>
<keyword evidence="4" id="KW-0456">Lyase</keyword>
<dbReference type="GO" id="GO:0046654">
    <property type="term" value="P:tetrahydrofolate biosynthetic process"/>
    <property type="evidence" value="ECO:0007669"/>
    <property type="project" value="UniProtKB-UniRule"/>
</dbReference>
<evidence type="ECO:0000256" key="4">
    <source>
        <dbReference type="RuleBase" id="RU362079"/>
    </source>
</evidence>
<dbReference type="AlphaFoldDB" id="A0A518FIY8"/>
<dbReference type="OrthoDB" id="7580479at2"/>
<protein>
    <recommendedName>
        <fullName evidence="4">7,8-dihydroneopterin aldolase</fullName>
        <ecNumber evidence="4">4.1.2.25</ecNumber>
    </recommendedName>
</protein>
<evidence type="ECO:0000256" key="3">
    <source>
        <dbReference type="ARBA" id="ARBA00043806"/>
    </source>
</evidence>
<comment type="pathway">
    <text evidence="4">Cofactor biosynthesis; tetrahydrofolate biosynthesis; 2-amino-4-hydroxy-6-hydroxymethyl-7,8-dihydropteridine diphosphate from 7,8-dihydroneopterin triphosphate: step 3/4.</text>
</comment>
<evidence type="ECO:0000256" key="1">
    <source>
        <dbReference type="ARBA" id="ARBA00005708"/>
    </source>
</evidence>
<dbReference type="UniPathway" id="UPA00077">
    <property type="reaction ID" value="UER00154"/>
</dbReference>
<feature type="domain" description="Dihydroneopterin aldolase/epimerase" evidence="5">
    <location>
        <begin position="5"/>
        <end position="115"/>
    </location>
</feature>
<reference evidence="6 7" key="1">
    <citation type="submission" date="2019-02" db="EMBL/GenBank/DDBJ databases">
        <title>Deep-cultivation of Planctomycetes and their phenomic and genomic characterization uncovers novel biology.</title>
        <authorList>
            <person name="Wiegand S."/>
            <person name="Jogler M."/>
            <person name="Boedeker C."/>
            <person name="Pinto D."/>
            <person name="Vollmers J."/>
            <person name="Rivas-Marin E."/>
            <person name="Kohn T."/>
            <person name="Peeters S.H."/>
            <person name="Heuer A."/>
            <person name="Rast P."/>
            <person name="Oberbeckmann S."/>
            <person name="Bunk B."/>
            <person name="Jeske O."/>
            <person name="Meyerdierks A."/>
            <person name="Storesund J.E."/>
            <person name="Kallscheuer N."/>
            <person name="Luecker S."/>
            <person name="Lage O.M."/>
            <person name="Pohl T."/>
            <person name="Merkel B.J."/>
            <person name="Hornburger P."/>
            <person name="Mueller R.-W."/>
            <person name="Bruemmer F."/>
            <person name="Labrenz M."/>
            <person name="Spormann A.M."/>
            <person name="Op den Camp H."/>
            <person name="Overmann J."/>
            <person name="Amann R."/>
            <person name="Jetten M.S.M."/>
            <person name="Mascher T."/>
            <person name="Medema M.H."/>
            <person name="Devos D.P."/>
            <person name="Kaster A.-K."/>
            <person name="Ovreas L."/>
            <person name="Rohde M."/>
            <person name="Galperin M.Y."/>
            <person name="Jogler C."/>
        </authorList>
    </citation>
    <scope>NUCLEOTIDE SEQUENCE [LARGE SCALE GENOMIC DNA]</scope>
    <source>
        <strain evidence="6 7">Pan153</strain>
    </source>
</reference>
<dbReference type="GO" id="GO:0046656">
    <property type="term" value="P:folic acid biosynthetic process"/>
    <property type="evidence" value="ECO:0007669"/>
    <property type="project" value="UniProtKB-UniRule"/>
</dbReference>
<name>A0A518FIY8_9PLAN</name>
<dbReference type="InterPro" id="IPR043133">
    <property type="entry name" value="GTP-CH-I_C/QueF"/>
</dbReference>
<dbReference type="EMBL" id="CP036317">
    <property type="protein sequence ID" value="QDV16306.1"/>
    <property type="molecule type" value="Genomic_DNA"/>
</dbReference>
<gene>
    <name evidence="6" type="primary">folX</name>
    <name evidence="6" type="ORF">Pan153_09330</name>
</gene>
<dbReference type="PANTHER" id="PTHR42844">
    <property type="entry name" value="DIHYDRONEOPTERIN ALDOLASE 1-RELATED"/>
    <property type="match status" value="1"/>
</dbReference>
<dbReference type="Proteomes" id="UP000320839">
    <property type="component" value="Chromosome"/>
</dbReference>
<evidence type="ECO:0000313" key="6">
    <source>
        <dbReference type="EMBL" id="QDV16306.1"/>
    </source>
</evidence>
<comment type="similarity">
    <text evidence="1 4">Belongs to the DHNA family.</text>
</comment>
<comment type="function">
    <text evidence="4">Catalyzes the conversion of 7,8-dihydroneopterin to 6-hydroxymethyl-7,8-dihydropterin.</text>
</comment>
<dbReference type="GO" id="GO:0004150">
    <property type="term" value="F:dihydroneopterin aldolase activity"/>
    <property type="evidence" value="ECO:0007669"/>
    <property type="project" value="UniProtKB-UniRule"/>
</dbReference>
<comment type="catalytic activity">
    <reaction evidence="3">
        <text>7,8-dihydroneopterin 3'-triphosphate = 7,8-dihydromonapterin 3'-triphosphate</text>
        <dbReference type="Rhea" id="RHEA:28346"/>
        <dbReference type="ChEBI" id="CHEBI:58462"/>
        <dbReference type="ChEBI" id="CHEBI:61186"/>
        <dbReference type="EC" id="5.1.99.7"/>
    </reaction>
</comment>
<comment type="catalytic activity">
    <reaction evidence="4">
        <text>7,8-dihydroneopterin = 6-hydroxymethyl-7,8-dihydropterin + glycolaldehyde</text>
        <dbReference type="Rhea" id="RHEA:10540"/>
        <dbReference type="ChEBI" id="CHEBI:17001"/>
        <dbReference type="ChEBI" id="CHEBI:17071"/>
        <dbReference type="ChEBI" id="CHEBI:44841"/>
        <dbReference type="EC" id="4.1.2.25"/>
    </reaction>
</comment>
<dbReference type="EC" id="4.1.2.25" evidence="4"/>
<dbReference type="GO" id="GO:0008719">
    <property type="term" value="F:dihydroneopterin triphosphate 2'-epimerase activity"/>
    <property type="evidence" value="ECO:0007669"/>
    <property type="project" value="UniProtKB-EC"/>
</dbReference>
<dbReference type="InterPro" id="IPR006156">
    <property type="entry name" value="Dihydroneopterin_aldolase"/>
</dbReference>
<accession>A0A518FIY8</accession>
<dbReference type="RefSeq" id="WP_145454232.1">
    <property type="nucleotide sequence ID" value="NZ_CP036317.1"/>
</dbReference>
<dbReference type="SMART" id="SM00905">
    <property type="entry name" value="FolB"/>
    <property type="match status" value="1"/>
</dbReference>
<evidence type="ECO:0000313" key="7">
    <source>
        <dbReference type="Proteomes" id="UP000320839"/>
    </source>
</evidence>
<dbReference type="CDD" id="cd00534">
    <property type="entry name" value="DHNA_DHNTPE"/>
    <property type="match status" value="1"/>
</dbReference>
<dbReference type="InterPro" id="IPR006157">
    <property type="entry name" value="FolB_dom"/>
</dbReference>
<dbReference type="Gene3D" id="3.30.1130.10">
    <property type="match status" value="1"/>
</dbReference>
<evidence type="ECO:0000259" key="5">
    <source>
        <dbReference type="SMART" id="SM00905"/>
    </source>
</evidence>
<evidence type="ECO:0000256" key="2">
    <source>
        <dbReference type="ARBA" id="ARBA00023235"/>
    </source>
</evidence>
<organism evidence="6 7">
    <name type="scientific">Gimesia panareensis</name>
    <dbReference type="NCBI Taxonomy" id="2527978"/>
    <lineage>
        <taxon>Bacteria</taxon>
        <taxon>Pseudomonadati</taxon>
        <taxon>Planctomycetota</taxon>
        <taxon>Planctomycetia</taxon>
        <taxon>Planctomycetales</taxon>
        <taxon>Planctomycetaceae</taxon>
        <taxon>Gimesia</taxon>
    </lineage>
</organism>